<evidence type="ECO:0000313" key="2">
    <source>
        <dbReference type="EMBL" id="OIR17919.1"/>
    </source>
</evidence>
<keyword evidence="1" id="KW-1133">Transmembrane helix</keyword>
<dbReference type="Proteomes" id="UP000183815">
    <property type="component" value="Unassembled WGS sequence"/>
</dbReference>
<accession>A0A1J5TAG5</accession>
<dbReference type="GO" id="GO:0140359">
    <property type="term" value="F:ABC-type transporter activity"/>
    <property type="evidence" value="ECO:0007669"/>
    <property type="project" value="InterPro"/>
</dbReference>
<dbReference type="Pfam" id="PF12679">
    <property type="entry name" value="ABC2_membrane_2"/>
    <property type="match status" value="1"/>
</dbReference>
<feature type="transmembrane region" description="Helical" evidence="1">
    <location>
        <begin position="272"/>
        <end position="293"/>
    </location>
</feature>
<keyword evidence="1" id="KW-0472">Membrane</keyword>
<keyword evidence="1" id="KW-0812">Transmembrane</keyword>
<evidence type="ECO:0000313" key="3">
    <source>
        <dbReference type="Proteomes" id="UP000183815"/>
    </source>
</evidence>
<dbReference type="EMBL" id="MIYU01000009">
    <property type="protein sequence ID" value="OIR17919.1"/>
    <property type="molecule type" value="Genomic_DNA"/>
</dbReference>
<sequence>MNANDLVVKANNRWKSLYVWQPILIAISIAMIVAIAHKVDWETTTVTNPSEIWESRKITENENETVIVFDQEINDSVIIKGVLKTSPKFEVYSNDTIVLGRFSKGEGIVYSEELYGKTMLNVSGMRILVNGNLDGKFYESEIVTVEATLVERLEYYDKNDQNITLNSEIWVAEPDDVKLASEKDYYYFALEILILGVGTYFTIKRTKNLKEQMGFAKHIALFELKRGMKAPRMIVLGLFFTLFIVGIGWLLGDLQNSQSTFVVQNADDGIIRLAYFTFFVVSMAAIAVSVDSFHRERQSNTLNMLLARPVNRETIVLGKALGLSLVVGIPAFLAQILGLYFMTSAGDMPSLGGMIAFLIFGQVMIFTMITFQLCLAVSAKTGSDVVIYGLGAWLLFAVVWTIIVYIISFVIGVDINAENFENDAKYQTFASRIGLLNPGIVYQMAVGLFTHRTLAIDLEGVPGWLVLLSLVLWPLMCLRTATWLFKREMKG</sequence>
<feature type="transmembrane region" description="Helical" evidence="1">
    <location>
        <begin position="185"/>
        <end position="203"/>
    </location>
</feature>
<organism evidence="2 3">
    <name type="scientific">Marine Group III euryarchaeote CG-Bathy1</name>
    <dbReference type="NCBI Taxonomy" id="1889001"/>
    <lineage>
        <taxon>Archaea</taxon>
        <taxon>Methanobacteriati</taxon>
        <taxon>Thermoplasmatota</taxon>
        <taxon>Thermoplasmata</taxon>
        <taxon>Candidatus Thermoprofundales</taxon>
    </lineage>
</organism>
<dbReference type="AlphaFoldDB" id="A0A1J5TAG5"/>
<gene>
    <name evidence="2" type="ORF">BEU04_04750</name>
</gene>
<feature type="transmembrane region" description="Helical" evidence="1">
    <location>
        <begin position="385"/>
        <end position="411"/>
    </location>
</feature>
<proteinExistence type="predicted"/>
<evidence type="ECO:0000256" key="1">
    <source>
        <dbReference type="SAM" id="Phobius"/>
    </source>
</evidence>
<feature type="transmembrane region" description="Helical" evidence="1">
    <location>
        <begin position="17"/>
        <end position="36"/>
    </location>
</feature>
<reference evidence="2 3" key="1">
    <citation type="submission" date="2016-08" db="EMBL/GenBank/DDBJ databases">
        <title>New Insights into Marine Group III Euryarchaeota, from dark to light.</title>
        <authorList>
            <person name="Haro-Moreno J.M."/>
            <person name="Rodriguez-Valera F."/>
            <person name="Lopez-Garcia P."/>
            <person name="Moreira D."/>
            <person name="Martin-Cuadrado A.B."/>
        </authorList>
    </citation>
    <scope>NUCLEOTIDE SEQUENCE [LARGE SCALE GENOMIC DNA]</scope>
    <source>
        <strain evidence="2">CG-Bathy1</strain>
    </source>
</reference>
<feature type="transmembrane region" description="Helical" evidence="1">
    <location>
        <begin position="233"/>
        <end position="252"/>
    </location>
</feature>
<name>A0A1J5TAG5_9ARCH</name>
<comment type="caution">
    <text evidence="2">The sequence shown here is derived from an EMBL/GenBank/DDBJ whole genome shotgun (WGS) entry which is preliminary data.</text>
</comment>
<dbReference type="PANTHER" id="PTHR43471">
    <property type="entry name" value="ABC TRANSPORTER PERMEASE"/>
    <property type="match status" value="1"/>
</dbReference>
<evidence type="ECO:0008006" key="4">
    <source>
        <dbReference type="Google" id="ProtNLM"/>
    </source>
</evidence>
<feature type="transmembrane region" description="Helical" evidence="1">
    <location>
        <begin position="354"/>
        <end position="378"/>
    </location>
</feature>
<dbReference type="GO" id="GO:0005886">
    <property type="term" value="C:plasma membrane"/>
    <property type="evidence" value="ECO:0007669"/>
    <property type="project" value="UniProtKB-SubCell"/>
</dbReference>
<protein>
    <recommendedName>
        <fullName evidence="4">ABC transporter permease</fullName>
    </recommendedName>
</protein>
<feature type="transmembrane region" description="Helical" evidence="1">
    <location>
        <begin position="314"/>
        <end position="342"/>
    </location>
</feature>
<feature type="transmembrane region" description="Helical" evidence="1">
    <location>
        <begin position="464"/>
        <end position="485"/>
    </location>
</feature>